<feature type="binding site" evidence="11">
    <location>
        <position position="89"/>
    </location>
    <ligand>
        <name>Zn(2+)</name>
        <dbReference type="ChEBI" id="CHEBI:29105"/>
    </ligand>
</feature>
<gene>
    <name evidence="13" type="ORF">JL107_17375</name>
</gene>
<evidence type="ECO:0000256" key="3">
    <source>
        <dbReference type="ARBA" id="ARBA00011738"/>
    </source>
</evidence>
<feature type="binding site" evidence="12">
    <location>
        <position position="118"/>
    </location>
    <ligand>
        <name>Fe cation</name>
        <dbReference type="ChEBI" id="CHEBI:24875"/>
    </ligand>
</feature>
<feature type="binding site" evidence="11">
    <location>
        <position position="129"/>
    </location>
    <ligand>
        <name>Zn(2+)</name>
        <dbReference type="ChEBI" id="CHEBI:29105"/>
    </ligand>
</feature>
<evidence type="ECO:0000256" key="6">
    <source>
        <dbReference type="ARBA" id="ARBA00022723"/>
    </source>
</evidence>
<dbReference type="GO" id="GO:0000976">
    <property type="term" value="F:transcription cis-regulatory region binding"/>
    <property type="evidence" value="ECO:0007669"/>
    <property type="project" value="TreeGrafter"/>
</dbReference>
<dbReference type="GO" id="GO:0003700">
    <property type="term" value="F:DNA-binding transcription factor activity"/>
    <property type="evidence" value="ECO:0007669"/>
    <property type="project" value="InterPro"/>
</dbReference>
<keyword evidence="4" id="KW-0963">Cytoplasm</keyword>
<dbReference type="RefSeq" id="WP_205258343.1">
    <property type="nucleotide sequence ID" value="NZ_BAAAPV010000002.1"/>
</dbReference>
<evidence type="ECO:0000256" key="11">
    <source>
        <dbReference type="PIRSR" id="PIRSR602481-1"/>
    </source>
</evidence>
<dbReference type="EMBL" id="JAERWL010000015">
    <property type="protein sequence ID" value="MBM9478223.1"/>
    <property type="molecule type" value="Genomic_DNA"/>
</dbReference>
<evidence type="ECO:0000256" key="2">
    <source>
        <dbReference type="ARBA" id="ARBA00007957"/>
    </source>
</evidence>
<organism evidence="13 14">
    <name type="scientific">Nakamurella flavida</name>
    <dbReference type="NCBI Taxonomy" id="363630"/>
    <lineage>
        <taxon>Bacteria</taxon>
        <taxon>Bacillati</taxon>
        <taxon>Actinomycetota</taxon>
        <taxon>Actinomycetes</taxon>
        <taxon>Nakamurellales</taxon>
        <taxon>Nakamurellaceae</taxon>
        <taxon>Nakamurella</taxon>
    </lineage>
</organism>
<reference evidence="13" key="1">
    <citation type="submission" date="2021-01" db="EMBL/GenBank/DDBJ databases">
        <title>KCTC 19127 draft genome.</title>
        <authorList>
            <person name="An D."/>
        </authorList>
    </citation>
    <scope>NUCLEOTIDE SEQUENCE</scope>
    <source>
        <strain evidence="13">KCTC 19127</strain>
    </source>
</reference>
<feature type="binding site" evidence="12">
    <location>
        <position position="80"/>
    </location>
    <ligand>
        <name>Fe cation</name>
        <dbReference type="ChEBI" id="CHEBI:24875"/>
    </ligand>
</feature>
<dbReference type="CDD" id="cd07153">
    <property type="entry name" value="Fur_like"/>
    <property type="match status" value="1"/>
</dbReference>
<evidence type="ECO:0000256" key="7">
    <source>
        <dbReference type="ARBA" id="ARBA00022833"/>
    </source>
</evidence>
<evidence type="ECO:0000256" key="4">
    <source>
        <dbReference type="ARBA" id="ARBA00022490"/>
    </source>
</evidence>
<feature type="binding site" evidence="11">
    <location>
        <position position="126"/>
    </location>
    <ligand>
        <name>Zn(2+)</name>
        <dbReference type="ChEBI" id="CHEBI:29105"/>
    </ligand>
</feature>
<feature type="binding site" evidence="12">
    <location>
        <position position="101"/>
    </location>
    <ligand>
        <name>Fe cation</name>
        <dbReference type="ChEBI" id="CHEBI:24875"/>
    </ligand>
</feature>
<dbReference type="Pfam" id="PF01475">
    <property type="entry name" value="FUR"/>
    <property type="match status" value="1"/>
</dbReference>
<dbReference type="PANTHER" id="PTHR33202">
    <property type="entry name" value="ZINC UPTAKE REGULATION PROTEIN"/>
    <property type="match status" value="1"/>
</dbReference>
<keyword evidence="9" id="KW-0238">DNA-binding</keyword>
<comment type="subcellular location">
    <subcellularLocation>
        <location evidence="1">Cytoplasm</location>
    </subcellularLocation>
</comment>
<name>A0A938YS52_9ACTN</name>
<comment type="caution">
    <text evidence="13">The sequence shown here is derived from an EMBL/GenBank/DDBJ whole genome shotgun (WGS) entry which is preliminary data.</text>
</comment>
<dbReference type="GO" id="GO:0005829">
    <property type="term" value="C:cytosol"/>
    <property type="evidence" value="ECO:0007669"/>
    <property type="project" value="TreeGrafter"/>
</dbReference>
<evidence type="ECO:0000256" key="1">
    <source>
        <dbReference type="ARBA" id="ARBA00004496"/>
    </source>
</evidence>
<dbReference type="InterPro" id="IPR002481">
    <property type="entry name" value="FUR"/>
</dbReference>
<comment type="similarity">
    <text evidence="2">Belongs to the Fur family.</text>
</comment>
<keyword evidence="8" id="KW-0805">Transcription regulation</keyword>
<proteinExistence type="inferred from homology"/>
<dbReference type="GO" id="GO:0045892">
    <property type="term" value="P:negative regulation of DNA-templated transcription"/>
    <property type="evidence" value="ECO:0007669"/>
    <property type="project" value="TreeGrafter"/>
</dbReference>
<keyword evidence="10" id="KW-0804">Transcription</keyword>
<sequence length="146" mass="15774">MAATQRRNTTQRAAILQVLAETGEFVSAQDLHGALRATGSSIGLATVYRALQEMAGSGDLDTVRKESGEVLYRQCEQPSHHHHLVCRVCGRTQEIKAPGVEQWARAVAEEFGYVDLDHQMELFGVCAACAHERTRSGSPAEPAGVG</sequence>
<dbReference type="GO" id="GO:0008270">
    <property type="term" value="F:zinc ion binding"/>
    <property type="evidence" value="ECO:0007669"/>
    <property type="project" value="TreeGrafter"/>
</dbReference>
<evidence type="ECO:0000313" key="13">
    <source>
        <dbReference type="EMBL" id="MBM9478223.1"/>
    </source>
</evidence>
<dbReference type="SUPFAM" id="SSF46785">
    <property type="entry name" value="Winged helix' DNA-binding domain"/>
    <property type="match status" value="1"/>
</dbReference>
<dbReference type="Gene3D" id="3.30.1490.190">
    <property type="match status" value="1"/>
</dbReference>
<dbReference type="PANTHER" id="PTHR33202:SF2">
    <property type="entry name" value="FERRIC UPTAKE REGULATION PROTEIN"/>
    <property type="match status" value="1"/>
</dbReference>
<comment type="subunit">
    <text evidence="3">Homodimer.</text>
</comment>
<keyword evidence="6 11" id="KW-0479">Metal-binding</keyword>
<evidence type="ECO:0000256" key="5">
    <source>
        <dbReference type="ARBA" id="ARBA00022491"/>
    </source>
</evidence>
<comment type="cofactor">
    <cofactor evidence="12">
        <name>Mn(2+)</name>
        <dbReference type="ChEBI" id="CHEBI:29035"/>
    </cofactor>
    <cofactor evidence="12">
        <name>Fe(2+)</name>
        <dbReference type="ChEBI" id="CHEBI:29033"/>
    </cofactor>
    <text evidence="12">Binds 1 Mn(2+) or Fe(2+) ion per subunit.</text>
</comment>
<evidence type="ECO:0000256" key="12">
    <source>
        <dbReference type="PIRSR" id="PIRSR602481-2"/>
    </source>
</evidence>
<protein>
    <submittedName>
        <fullName evidence="13">Transcriptional repressor</fullName>
    </submittedName>
</protein>
<dbReference type="AlphaFoldDB" id="A0A938YS52"/>
<evidence type="ECO:0000256" key="8">
    <source>
        <dbReference type="ARBA" id="ARBA00023015"/>
    </source>
</evidence>
<feature type="binding site" evidence="11">
    <location>
        <position position="86"/>
    </location>
    <ligand>
        <name>Zn(2+)</name>
        <dbReference type="ChEBI" id="CHEBI:29105"/>
    </ligand>
</feature>
<keyword evidence="12" id="KW-0408">Iron</keyword>
<evidence type="ECO:0000256" key="10">
    <source>
        <dbReference type="ARBA" id="ARBA00023163"/>
    </source>
</evidence>
<keyword evidence="7 11" id="KW-0862">Zinc</keyword>
<dbReference type="GO" id="GO:1900376">
    <property type="term" value="P:regulation of secondary metabolite biosynthetic process"/>
    <property type="evidence" value="ECO:0007669"/>
    <property type="project" value="TreeGrafter"/>
</dbReference>
<evidence type="ECO:0000256" key="9">
    <source>
        <dbReference type="ARBA" id="ARBA00023125"/>
    </source>
</evidence>
<keyword evidence="5" id="KW-0678">Repressor</keyword>
<dbReference type="Gene3D" id="1.10.10.10">
    <property type="entry name" value="Winged helix-like DNA-binding domain superfamily/Winged helix DNA-binding domain"/>
    <property type="match status" value="1"/>
</dbReference>
<dbReference type="Proteomes" id="UP000663801">
    <property type="component" value="Unassembled WGS sequence"/>
</dbReference>
<dbReference type="InterPro" id="IPR036390">
    <property type="entry name" value="WH_DNA-bd_sf"/>
</dbReference>
<dbReference type="FunFam" id="1.10.10.10:FF:000459">
    <property type="entry name" value="Ferric uptake regulation protein"/>
    <property type="match status" value="1"/>
</dbReference>
<evidence type="ECO:0000313" key="14">
    <source>
        <dbReference type="Proteomes" id="UP000663801"/>
    </source>
</evidence>
<comment type="cofactor">
    <cofactor evidence="11">
        <name>Zn(2+)</name>
        <dbReference type="ChEBI" id="CHEBI:29105"/>
    </cofactor>
    <text evidence="11">Binds 1 zinc ion per subunit.</text>
</comment>
<dbReference type="InterPro" id="IPR036388">
    <property type="entry name" value="WH-like_DNA-bd_sf"/>
</dbReference>
<accession>A0A938YS52</accession>
<dbReference type="InterPro" id="IPR043135">
    <property type="entry name" value="Fur_C"/>
</dbReference>
<keyword evidence="14" id="KW-1185">Reference proteome</keyword>